<evidence type="ECO:0000256" key="2">
    <source>
        <dbReference type="ARBA" id="ARBA00023015"/>
    </source>
</evidence>
<evidence type="ECO:0000259" key="6">
    <source>
        <dbReference type="PROSITE" id="PS51755"/>
    </source>
</evidence>
<dbReference type="SUPFAM" id="SSF52540">
    <property type="entry name" value="P-loop containing nucleoside triphosphate hydrolases"/>
    <property type="match status" value="1"/>
</dbReference>
<feature type="DNA-binding region" description="OmpR/PhoB-type" evidence="5">
    <location>
        <begin position="1"/>
        <end position="93"/>
    </location>
</feature>
<keyword evidence="3 5" id="KW-0238">DNA-binding</keyword>
<dbReference type="Gene3D" id="1.25.40.10">
    <property type="entry name" value="Tetratricopeptide repeat domain"/>
    <property type="match status" value="3"/>
</dbReference>
<gene>
    <name evidence="7" type="ORF">ACFFH7_43740</name>
</gene>
<dbReference type="PROSITE" id="PS51755">
    <property type="entry name" value="OMPR_PHOB"/>
    <property type="match status" value="1"/>
</dbReference>
<dbReference type="CDD" id="cd15831">
    <property type="entry name" value="BTAD"/>
    <property type="match status" value="1"/>
</dbReference>
<evidence type="ECO:0000313" key="8">
    <source>
        <dbReference type="Proteomes" id="UP001589810"/>
    </source>
</evidence>
<comment type="similarity">
    <text evidence="1">Belongs to the AfsR/DnrI/RedD regulatory family.</text>
</comment>
<dbReference type="SMART" id="SM01043">
    <property type="entry name" value="BTAD"/>
    <property type="match status" value="1"/>
</dbReference>
<keyword evidence="2" id="KW-0805">Transcription regulation</keyword>
<dbReference type="InterPro" id="IPR016032">
    <property type="entry name" value="Sig_transdc_resp-reg_C-effctor"/>
</dbReference>
<proteinExistence type="inferred from homology"/>
<organism evidence="7 8">
    <name type="scientific">Kutzneria chonburiensis</name>
    <dbReference type="NCBI Taxonomy" id="1483604"/>
    <lineage>
        <taxon>Bacteria</taxon>
        <taxon>Bacillati</taxon>
        <taxon>Actinomycetota</taxon>
        <taxon>Actinomycetes</taxon>
        <taxon>Pseudonocardiales</taxon>
        <taxon>Pseudonocardiaceae</taxon>
        <taxon>Kutzneria</taxon>
    </lineage>
</organism>
<dbReference type="CDD" id="cd00383">
    <property type="entry name" value="trans_reg_C"/>
    <property type="match status" value="1"/>
</dbReference>
<evidence type="ECO:0000256" key="3">
    <source>
        <dbReference type="ARBA" id="ARBA00023125"/>
    </source>
</evidence>
<dbReference type="Pfam" id="PF00486">
    <property type="entry name" value="Trans_reg_C"/>
    <property type="match status" value="1"/>
</dbReference>
<keyword evidence="8" id="KW-1185">Reference proteome</keyword>
<reference evidence="7 8" key="1">
    <citation type="submission" date="2024-09" db="EMBL/GenBank/DDBJ databases">
        <authorList>
            <person name="Sun Q."/>
            <person name="Mori K."/>
        </authorList>
    </citation>
    <scope>NUCLEOTIDE SEQUENCE [LARGE SCALE GENOMIC DNA]</scope>
    <source>
        <strain evidence="7 8">TBRC 1432</strain>
    </source>
</reference>
<accession>A0ABV6N7B1</accession>
<evidence type="ECO:0000256" key="4">
    <source>
        <dbReference type="ARBA" id="ARBA00023163"/>
    </source>
</evidence>
<dbReference type="InterPro" id="IPR036388">
    <property type="entry name" value="WH-like_DNA-bd_sf"/>
</dbReference>
<dbReference type="SUPFAM" id="SSF46894">
    <property type="entry name" value="C-terminal effector domain of the bipartite response regulators"/>
    <property type="match status" value="1"/>
</dbReference>
<dbReference type="EMBL" id="JBHLUD010000016">
    <property type="protein sequence ID" value="MFC0548483.1"/>
    <property type="molecule type" value="Genomic_DNA"/>
</dbReference>
<dbReference type="Pfam" id="PF00931">
    <property type="entry name" value="NB-ARC"/>
    <property type="match status" value="1"/>
</dbReference>
<dbReference type="InterPro" id="IPR001867">
    <property type="entry name" value="OmpR/PhoB-type_DNA-bd"/>
</dbReference>
<feature type="domain" description="OmpR/PhoB-type" evidence="6">
    <location>
        <begin position="1"/>
        <end position="93"/>
    </location>
</feature>
<dbReference type="SMART" id="SM00028">
    <property type="entry name" value="TPR"/>
    <property type="match status" value="6"/>
</dbReference>
<dbReference type="SUPFAM" id="SSF48452">
    <property type="entry name" value="TPR-like"/>
    <property type="match status" value="3"/>
</dbReference>
<dbReference type="InterPro" id="IPR051677">
    <property type="entry name" value="AfsR-DnrI-RedD_regulator"/>
</dbReference>
<protein>
    <submittedName>
        <fullName evidence="7">BTAD domain-containing putative transcriptional regulator</fullName>
    </submittedName>
</protein>
<dbReference type="PRINTS" id="PR00364">
    <property type="entry name" value="DISEASERSIST"/>
</dbReference>
<dbReference type="Proteomes" id="UP001589810">
    <property type="component" value="Unassembled WGS sequence"/>
</dbReference>
<keyword evidence="4" id="KW-0804">Transcription</keyword>
<name>A0ABV6N7B1_9PSEU</name>
<dbReference type="SMART" id="SM00862">
    <property type="entry name" value="Trans_reg_C"/>
    <property type="match status" value="1"/>
</dbReference>
<dbReference type="Gene3D" id="1.10.10.10">
    <property type="entry name" value="Winged helix-like DNA-binding domain superfamily/Winged helix DNA-binding domain"/>
    <property type="match status" value="1"/>
</dbReference>
<dbReference type="InterPro" id="IPR005158">
    <property type="entry name" value="BTAD"/>
</dbReference>
<dbReference type="InterPro" id="IPR027417">
    <property type="entry name" value="P-loop_NTPase"/>
</dbReference>
<dbReference type="RefSeq" id="WP_273943893.1">
    <property type="nucleotide sequence ID" value="NZ_CP097263.1"/>
</dbReference>
<dbReference type="InterPro" id="IPR002182">
    <property type="entry name" value="NB-ARC"/>
</dbReference>
<dbReference type="PANTHER" id="PTHR35807">
    <property type="entry name" value="TRANSCRIPTIONAL REGULATOR REDD-RELATED"/>
    <property type="match status" value="1"/>
</dbReference>
<evidence type="ECO:0000313" key="7">
    <source>
        <dbReference type="EMBL" id="MFC0548483.1"/>
    </source>
</evidence>
<evidence type="ECO:0000256" key="5">
    <source>
        <dbReference type="PROSITE-ProRule" id="PRU01091"/>
    </source>
</evidence>
<comment type="caution">
    <text evidence="7">The sequence shown here is derived from an EMBL/GenBank/DDBJ whole genome shotgun (WGS) entry which is preliminary data.</text>
</comment>
<dbReference type="InterPro" id="IPR019734">
    <property type="entry name" value="TPR_rpt"/>
</dbReference>
<sequence length="976" mass="106415">MRVRLLGPVELTADQHPLDLGGPRQRVALAVLGLNVNRVTSVDHLIDAIWGEAPPPTARAQIQVCISSLRKRFGEAGRPDAIKTRSPGYVLELDSSEVDSLEFGELVAVAQQDAEAGRTAAAAATLRTALGLWRGPALDGVTSDLLRHEATVLNDRRLTVLEERFRLDLLLGRHEEANAELPALIGVHPLRERLYGLLMVALYRSGRQAEALEVFQRARALLVEEIGIEPGPELCELEHAILNRSPALDLAPVDLAAPEPETRVTPRQLPTTIGDFTGRDGLLDEIRRLVGAEAGLAVPIVAISGRGGVGKSALAIHAAHELGQHFPDGHLYVDLHAPESDDRTPALLARFLRALGVPATSVPDGAEERAELYRSRLADKRVLLVLDGVRDEAQVWPLLPGSPTCAVIATSRSRLSGVPGALCLDVGVFSPDGGLELLGRIIGADRVQAEPEAAAELVALCDGLPLALRIAGARLASRAHWRIDGLVRRLRDEQRRLDELSHRGLEIRSNIGLTYQALPSVAQRLFRLFSLVQAPDSPAWVAAALLDVDLATAEDILDALVEAQAMETVQYPDSPHPRYRFHELIRAYAREQLLDVESTVDRDAALARMLGGWMALAEEAHRREYGGDYTVIHGTAARWRLPAEVSAEIIGTPMTWWDSERHALVAAVRQAAEAGMDELCWDLALTSVTLFEAKGYFDDWRETACHALGASSEAGNRTGTAAAQYSLGTLHMFQTRTAEAANCFRAALMLFEAVGNMHGQALVLRNAAHVDGIRGDNEAMLAKYDEALEIMPLVGDRIGEAHIQRSLAGWWLGQGQTTRARGLLEQALSISRQEHCLRVEAQVLHRFAELHVAVERFDLAREALHRVLRIVRNIGDQIGEAYAVYGLGVVRQREGRLDAAATTMAHALDLSRRLGERLVEARSRYALGEIALLRADFMLASTHLQAARTLFAALGSTVWLDRTLGLLDEVEVGVPS</sequence>
<dbReference type="PANTHER" id="PTHR35807:SF1">
    <property type="entry name" value="TRANSCRIPTIONAL REGULATOR REDD"/>
    <property type="match status" value="1"/>
</dbReference>
<evidence type="ECO:0000256" key="1">
    <source>
        <dbReference type="ARBA" id="ARBA00005820"/>
    </source>
</evidence>
<dbReference type="InterPro" id="IPR011990">
    <property type="entry name" value="TPR-like_helical_dom_sf"/>
</dbReference>
<dbReference type="Pfam" id="PF03704">
    <property type="entry name" value="BTAD"/>
    <property type="match status" value="1"/>
</dbReference>
<dbReference type="Gene3D" id="3.40.50.300">
    <property type="entry name" value="P-loop containing nucleotide triphosphate hydrolases"/>
    <property type="match status" value="1"/>
</dbReference>